<reference evidence="1 2" key="2">
    <citation type="journal article" date="2023" name="Plant Pathol.">
        <title>Dismantling and reorganizing Pseudomonas marginalis sensu#lato.</title>
        <authorList>
            <person name="Sawada H."/>
            <person name="Fujikawa T."/>
            <person name="Satou M."/>
        </authorList>
    </citation>
    <scope>NUCLEOTIDE SEQUENCE [LARGE SCALE GENOMIC DNA]</scope>
    <source>
        <strain evidence="1 2">MAFF 302030</strain>
    </source>
</reference>
<dbReference type="Pfam" id="PF15723">
    <property type="entry name" value="MqsR_toxin"/>
    <property type="match status" value="1"/>
</dbReference>
<gene>
    <name evidence="1" type="ORF">M1B34_02695</name>
</gene>
<dbReference type="GO" id="GO:0044010">
    <property type="term" value="P:single-species biofilm formation"/>
    <property type="evidence" value="ECO:0007669"/>
    <property type="project" value="InterPro"/>
</dbReference>
<dbReference type="InterPro" id="IPR038493">
    <property type="entry name" value="MqsR_sf"/>
</dbReference>
<accession>A0A9X1YQS6</accession>
<dbReference type="RefSeq" id="WP_268264393.1">
    <property type="nucleotide sequence ID" value="NZ_JALQCW010000005.1"/>
</dbReference>
<organism evidence="1 2">
    <name type="scientific">Pseudomonas morbosilactucae</name>
    <dbReference type="NCBI Taxonomy" id="2938197"/>
    <lineage>
        <taxon>Bacteria</taxon>
        <taxon>Pseudomonadati</taxon>
        <taxon>Pseudomonadota</taxon>
        <taxon>Gammaproteobacteria</taxon>
        <taxon>Pseudomonadales</taxon>
        <taxon>Pseudomonadaceae</taxon>
        <taxon>Pseudomonas</taxon>
    </lineage>
</organism>
<reference evidence="1 2" key="1">
    <citation type="journal article" date="2022" name="Int. J. Syst. Evol. Microbiol.">
        <title>Pseudomonas aegrilactucae sp. nov. and Pseudomonas morbosilactucae sp. nov., pathogens causing bacterial rot of lettuce in Japan.</title>
        <authorList>
            <person name="Sawada H."/>
            <person name="Fujikawa T."/>
            <person name="Satou M."/>
        </authorList>
    </citation>
    <scope>NUCLEOTIDE SEQUENCE [LARGE SCALE GENOMIC DNA]</scope>
    <source>
        <strain evidence="1 2">MAFF 302030</strain>
    </source>
</reference>
<evidence type="ECO:0000313" key="2">
    <source>
        <dbReference type="Proteomes" id="UP001155059"/>
    </source>
</evidence>
<name>A0A9X1YQS6_9PSED</name>
<dbReference type="CDD" id="cd12869">
    <property type="entry name" value="MqsR"/>
    <property type="match status" value="1"/>
</dbReference>
<protein>
    <submittedName>
        <fullName evidence="1">Type II toxin-antitoxin system MqsR family toxin</fullName>
    </submittedName>
</protein>
<dbReference type="EMBL" id="JALQCW010000005">
    <property type="protein sequence ID" value="MCK9796678.1"/>
    <property type="molecule type" value="Genomic_DNA"/>
</dbReference>
<sequence length="103" mass="11705">MEKTTPHHALSVVKAEVIRLGAKAFSVSAMDGGRRLDLSLKQLLRIIDNLQRHMFYKSMTTYADPRVWQDVYHVETLGRALYINVTYRPGAGAPVISFKEKTQ</sequence>
<dbReference type="Gene3D" id="3.30.2310.40">
    <property type="match status" value="1"/>
</dbReference>
<dbReference type="InterPro" id="IPR031451">
    <property type="entry name" value="MqsR_toxin"/>
</dbReference>
<dbReference type="Proteomes" id="UP001155059">
    <property type="component" value="Unassembled WGS sequence"/>
</dbReference>
<comment type="caution">
    <text evidence="1">The sequence shown here is derived from an EMBL/GenBank/DDBJ whole genome shotgun (WGS) entry which is preliminary data.</text>
</comment>
<dbReference type="AlphaFoldDB" id="A0A9X1YQS6"/>
<evidence type="ECO:0000313" key="1">
    <source>
        <dbReference type="EMBL" id="MCK9796678.1"/>
    </source>
</evidence>
<dbReference type="GO" id="GO:0017148">
    <property type="term" value="P:negative regulation of translation"/>
    <property type="evidence" value="ECO:0007669"/>
    <property type="project" value="InterPro"/>
</dbReference>
<proteinExistence type="predicted"/>
<dbReference type="GO" id="GO:0009372">
    <property type="term" value="P:quorum sensing"/>
    <property type="evidence" value="ECO:0007669"/>
    <property type="project" value="InterPro"/>
</dbReference>